<comment type="caution">
    <text evidence="1">The sequence shown here is derived from an EMBL/GenBank/DDBJ whole genome shotgun (WGS) entry which is preliminary data.</text>
</comment>
<evidence type="ECO:0000313" key="1">
    <source>
        <dbReference type="EMBL" id="GAL28847.1"/>
    </source>
</evidence>
<accession>A0ABQ0JJB6</accession>
<evidence type="ECO:0000313" key="2">
    <source>
        <dbReference type="Proteomes" id="UP000029223"/>
    </source>
</evidence>
<dbReference type="EMBL" id="BBMS01000051">
    <property type="protein sequence ID" value="GAL28847.1"/>
    <property type="molecule type" value="Genomic_DNA"/>
</dbReference>
<reference evidence="2" key="1">
    <citation type="submission" date="2014-09" db="EMBL/GenBank/DDBJ databases">
        <title>Vibrio variabilis JCM 19239. (C206) whole genome shotgun sequence.</title>
        <authorList>
            <person name="Sawabe T."/>
            <person name="Meirelles P."/>
            <person name="Nakanishi M."/>
            <person name="Sayaka M."/>
            <person name="Hattori M."/>
            <person name="Ohkuma M."/>
        </authorList>
    </citation>
    <scope>NUCLEOTIDE SEQUENCE [LARGE SCALE GENOMIC DNA]</scope>
    <source>
        <strain evidence="2">JCM 19239</strain>
    </source>
</reference>
<gene>
    <name evidence="1" type="ORF">JCM19239_6471</name>
</gene>
<sequence length="187" mass="21556">MRSQLNGHDWLVANKGSAALKVRESLTAFNQVAQFIATSDRATIERPPLLTPYQEQLEKSNVIGRLAFSLEASAHWMRTITNQLNTYDDQIICGKNRDSSRFKYLVNVFNNVFVEEVQPYLSYVDSEYQAIAQETQFVSALLSQSDANVYSLHLRHLEFKETSREHVKYWKGLFERCGRSLSSIRNN</sequence>
<proteinExistence type="predicted"/>
<dbReference type="Pfam" id="PF11279">
    <property type="entry name" value="DUF3080"/>
    <property type="match status" value="1"/>
</dbReference>
<protein>
    <submittedName>
        <fullName evidence="1">Uncharacterized protein</fullName>
    </submittedName>
</protein>
<keyword evidence="2" id="KW-1185">Reference proteome</keyword>
<dbReference type="Proteomes" id="UP000029223">
    <property type="component" value="Unassembled WGS sequence"/>
</dbReference>
<organism evidence="1 2">
    <name type="scientific">Vibrio variabilis</name>
    <dbReference type="NCBI Taxonomy" id="990271"/>
    <lineage>
        <taxon>Bacteria</taxon>
        <taxon>Pseudomonadati</taxon>
        <taxon>Pseudomonadota</taxon>
        <taxon>Gammaproteobacteria</taxon>
        <taxon>Vibrionales</taxon>
        <taxon>Vibrionaceae</taxon>
        <taxon>Vibrio</taxon>
    </lineage>
</organism>
<name>A0ABQ0JJB6_9VIBR</name>
<dbReference type="InterPro" id="IPR021431">
    <property type="entry name" value="DUF3080"/>
</dbReference>